<comment type="caution">
    <text evidence="1">The sequence shown here is derived from an EMBL/GenBank/DDBJ whole genome shotgun (WGS) entry which is preliminary data.</text>
</comment>
<dbReference type="RefSeq" id="WP_326506570.1">
    <property type="nucleotide sequence ID" value="NZ_JAWIIV010000008.1"/>
</dbReference>
<name>A0ABU6J887_9BURK</name>
<reference evidence="1 2" key="1">
    <citation type="submission" date="2023-10" db="EMBL/GenBank/DDBJ databases">
        <title>Noviherbaspirillum sp. CPCC 100848 genome assembly.</title>
        <authorList>
            <person name="Li X.Y."/>
            <person name="Fang X.M."/>
        </authorList>
    </citation>
    <scope>NUCLEOTIDE SEQUENCE [LARGE SCALE GENOMIC DNA]</scope>
    <source>
        <strain evidence="1 2">CPCC 100848</strain>
    </source>
</reference>
<proteinExistence type="predicted"/>
<gene>
    <name evidence="1" type="ORF">RY831_11910</name>
</gene>
<evidence type="ECO:0000313" key="2">
    <source>
        <dbReference type="Proteomes" id="UP001352263"/>
    </source>
</evidence>
<dbReference type="Proteomes" id="UP001352263">
    <property type="component" value="Unassembled WGS sequence"/>
</dbReference>
<sequence>MQTSSCRAHQWTARLLMSGLAGKLVPAGDHPLKHGGWFHKRMDADESIFEKIEHTT</sequence>
<protein>
    <submittedName>
        <fullName evidence="1">Uncharacterized protein</fullName>
    </submittedName>
</protein>
<organism evidence="1 2">
    <name type="scientific">Noviherbaspirillum album</name>
    <dbReference type="NCBI Taxonomy" id="3080276"/>
    <lineage>
        <taxon>Bacteria</taxon>
        <taxon>Pseudomonadati</taxon>
        <taxon>Pseudomonadota</taxon>
        <taxon>Betaproteobacteria</taxon>
        <taxon>Burkholderiales</taxon>
        <taxon>Oxalobacteraceae</taxon>
        <taxon>Noviherbaspirillum</taxon>
    </lineage>
</organism>
<dbReference type="EMBL" id="JAWIIV010000008">
    <property type="protein sequence ID" value="MEC4719858.1"/>
    <property type="molecule type" value="Genomic_DNA"/>
</dbReference>
<evidence type="ECO:0000313" key="1">
    <source>
        <dbReference type="EMBL" id="MEC4719858.1"/>
    </source>
</evidence>
<keyword evidence="2" id="KW-1185">Reference proteome</keyword>
<accession>A0ABU6J887</accession>